<dbReference type="AlphaFoldDB" id="T0LCM8"/>
<protein>
    <submittedName>
        <fullName evidence="1">Uncharacterized protein</fullName>
    </submittedName>
</protein>
<dbReference type="EMBL" id="AMYD01002329">
    <property type="protein sequence ID" value="EQB49446.1"/>
    <property type="molecule type" value="Genomic_DNA"/>
</dbReference>
<evidence type="ECO:0000313" key="2">
    <source>
        <dbReference type="Proteomes" id="UP000015530"/>
    </source>
</evidence>
<sequence length="25" mass="3120">MFESRECANERVSEPRVWLRIQKRV</sequence>
<reference evidence="2" key="1">
    <citation type="journal article" date="2013" name="Mol. Plant Microbe Interact.">
        <title>Global aspects of pacC regulation of pathogenicity genes in Colletotrichum gloeosporioides as revealed by transcriptome analysis.</title>
        <authorList>
            <person name="Alkan N."/>
            <person name="Meng X."/>
            <person name="Friedlander G."/>
            <person name="Reuveni E."/>
            <person name="Sukno S."/>
            <person name="Sherman A."/>
            <person name="Thon M."/>
            <person name="Fluhr R."/>
            <person name="Prusky D."/>
        </authorList>
    </citation>
    <scope>NUCLEOTIDE SEQUENCE [LARGE SCALE GENOMIC DNA]</scope>
    <source>
        <strain evidence="2">Cg-14</strain>
    </source>
</reference>
<comment type="caution">
    <text evidence="1">The sequence shown here is derived from an EMBL/GenBank/DDBJ whole genome shotgun (WGS) entry which is preliminary data.</text>
</comment>
<dbReference type="HOGENOM" id="CLU_3419397_0_0_1"/>
<evidence type="ECO:0000313" key="1">
    <source>
        <dbReference type="EMBL" id="EQB49446.1"/>
    </source>
</evidence>
<dbReference type="Proteomes" id="UP000015530">
    <property type="component" value="Unassembled WGS sequence"/>
</dbReference>
<accession>T0LCM8</accession>
<gene>
    <name evidence="1" type="ORF">CGLO_11222</name>
</gene>
<proteinExistence type="predicted"/>
<name>T0LCM8_COLGC</name>
<organism evidence="1 2">
    <name type="scientific">Colletotrichum gloeosporioides (strain Cg-14)</name>
    <name type="common">Anthracnose fungus</name>
    <name type="synonym">Glomerella cingulata</name>
    <dbReference type="NCBI Taxonomy" id="1237896"/>
    <lineage>
        <taxon>Eukaryota</taxon>
        <taxon>Fungi</taxon>
        <taxon>Dikarya</taxon>
        <taxon>Ascomycota</taxon>
        <taxon>Pezizomycotina</taxon>
        <taxon>Sordariomycetes</taxon>
        <taxon>Hypocreomycetidae</taxon>
        <taxon>Glomerellales</taxon>
        <taxon>Glomerellaceae</taxon>
        <taxon>Colletotrichum</taxon>
        <taxon>Colletotrichum gloeosporioides species complex</taxon>
    </lineage>
</organism>